<dbReference type="RefSeq" id="WP_184816364.1">
    <property type="nucleotide sequence ID" value="NZ_JACHJQ010000013.1"/>
</dbReference>
<proteinExistence type="predicted"/>
<comment type="caution">
    <text evidence="1">The sequence shown here is derived from an EMBL/GenBank/DDBJ whole genome shotgun (WGS) entry which is preliminary data.</text>
</comment>
<accession>A0A7W7QEW8</accession>
<sequence>MNYLFNHGRNGRGAQHRRFQELCNNMDDAIVDDLPDNKGCPIETRLHGPTMPSVDARDRRPARVIGMRPVVVIGHHRWHGGGFRDADRVG</sequence>
<protein>
    <submittedName>
        <fullName evidence="1">Uncharacterized protein</fullName>
    </submittedName>
</protein>
<organism evidence="1 2">
    <name type="scientific">Actinophytocola algeriensis</name>
    <dbReference type="NCBI Taxonomy" id="1768010"/>
    <lineage>
        <taxon>Bacteria</taxon>
        <taxon>Bacillati</taxon>
        <taxon>Actinomycetota</taxon>
        <taxon>Actinomycetes</taxon>
        <taxon>Pseudonocardiales</taxon>
        <taxon>Pseudonocardiaceae</taxon>
    </lineage>
</organism>
<evidence type="ECO:0000313" key="1">
    <source>
        <dbReference type="EMBL" id="MBB4912365.1"/>
    </source>
</evidence>
<dbReference type="EMBL" id="JACHJQ010000013">
    <property type="protein sequence ID" value="MBB4912365.1"/>
    <property type="molecule type" value="Genomic_DNA"/>
</dbReference>
<gene>
    <name evidence="1" type="ORF">FHR82_008636</name>
</gene>
<evidence type="ECO:0000313" key="2">
    <source>
        <dbReference type="Proteomes" id="UP000520767"/>
    </source>
</evidence>
<keyword evidence="2" id="KW-1185">Reference proteome</keyword>
<reference evidence="1 2" key="1">
    <citation type="submission" date="2020-08" db="EMBL/GenBank/DDBJ databases">
        <title>Genomic Encyclopedia of Type Strains, Phase III (KMG-III): the genomes of soil and plant-associated and newly described type strains.</title>
        <authorList>
            <person name="Whitman W."/>
        </authorList>
    </citation>
    <scope>NUCLEOTIDE SEQUENCE [LARGE SCALE GENOMIC DNA]</scope>
    <source>
        <strain evidence="1 2">CECT 8960</strain>
    </source>
</reference>
<dbReference type="Proteomes" id="UP000520767">
    <property type="component" value="Unassembled WGS sequence"/>
</dbReference>
<dbReference type="AlphaFoldDB" id="A0A7W7QEW8"/>
<name>A0A7W7QEW8_9PSEU</name>